<sequence>MGSILVEEVERKSDFNPLISNDPNHIYAEYDTLRATCPVAYTNEYNGYWLLTRYEDVKKCASDSATYISSVKAVVPSDPRGIRRPPLNFDAPRHTPYRTALDRTLKPARLKRLKGILEKRADMELAPMLDAGGGDVCMKFGAKFPAWVETEWLNLDEGSTSTLAATAAGWIKAWREQDGEKTTAHSMKMYDMAKELLAQRRENPRCPEDDPASSLLLERDPDGNPLDEVHLIGALGQSLVVGMVAPPLLIGAICNHLSKDQDLQSQLRSDLSLVPAATEEFIRLYTPYRGFCRTPSTGVTIHGRDIHAGEPITLSYTAANRDPSIFPEPDKFILNRENLTSHLGFGRGRHRCAGMPLARIMIQIALRTILRRTKGFAVCGPLEYARMPEMGIISCPLKMDI</sequence>
<dbReference type="InterPro" id="IPR002397">
    <property type="entry name" value="Cyt_P450_B"/>
</dbReference>
<dbReference type="GO" id="GO:0020037">
    <property type="term" value="F:heme binding"/>
    <property type="evidence" value="ECO:0007669"/>
    <property type="project" value="InterPro"/>
</dbReference>
<dbReference type="GeneID" id="28831185"/>
<dbReference type="InterPro" id="IPR017972">
    <property type="entry name" value="Cyt_P450_CS"/>
</dbReference>
<dbReference type="PRINTS" id="PR00359">
    <property type="entry name" value="BP450"/>
</dbReference>
<dbReference type="GO" id="GO:0004497">
    <property type="term" value="F:monooxygenase activity"/>
    <property type="evidence" value="ECO:0007669"/>
    <property type="project" value="UniProtKB-KW"/>
</dbReference>
<evidence type="ECO:0000313" key="6">
    <source>
        <dbReference type="Proteomes" id="UP000070700"/>
    </source>
</evidence>
<organism evidence="5 6">
    <name type="scientific">Mollisia scopiformis</name>
    <name type="common">Conifer needle endophyte fungus</name>
    <name type="synonym">Phialocephala scopiformis</name>
    <dbReference type="NCBI Taxonomy" id="149040"/>
    <lineage>
        <taxon>Eukaryota</taxon>
        <taxon>Fungi</taxon>
        <taxon>Dikarya</taxon>
        <taxon>Ascomycota</taxon>
        <taxon>Pezizomycotina</taxon>
        <taxon>Leotiomycetes</taxon>
        <taxon>Helotiales</taxon>
        <taxon>Mollisiaceae</taxon>
        <taxon>Mollisia</taxon>
    </lineage>
</organism>
<dbReference type="OrthoDB" id="3945418at2759"/>
<evidence type="ECO:0000313" key="5">
    <source>
        <dbReference type="EMBL" id="KUJ11319.1"/>
    </source>
</evidence>
<dbReference type="AlphaFoldDB" id="A0A194WUH5"/>
<comment type="similarity">
    <text evidence="1 4">Belongs to the cytochrome P450 family.</text>
</comment>
<dbReference type="PROSITE" id="PS00086">
    <property type="entry name" value="CYTOCHROME_P450"/>
    <property type="match status" value="1"/>
</dbReference>
<keyword evidence="4" id="KW-0560">Oxidoreductase</keyword>
<protein>
    <submittedName>
        <fullName evidence="5">Putative cytochrome P450</fullName>
    </submittedName>
</protein>
<dbReference type="KEGG" id="psco:LY89DRAFT_759244"/>
<evidence type="ECO:0000256" key="1">
    <source>
        <dbReference type="ARBA" id="ARBA00010617"/>
    </source>
</evidence>
<evidence type="ECO:0000256" key="2">
    <source>
        <dbReference type="ARBA" id="ARBA00022723"/>
    </source>
</evidence>
<gene>
    <name evidence="5" type="ORF">LY89DRAFT_759244</name>
</gene>
<dbReference type="InterPro" id="IPR001128">
    <property type="entry name" value="Cyt_P450"/>
</dbReference>
<dbReference type="Proteomes" id="UP000070700">
    <property type="component" value="Unassembled WGS sequence"/>
</dbReference>
<keyword evidence="2 4" id="KW-0479">Metal-binding</keyword>
<dbReference type="GO" id="GO:0016705">
    <property type="term" value="F:oxidoreductase activity, acting on paired donors, with incorporation or reduction of molecular oxygen"/>
    <property type="evidence" value="ECO:0007669"/>
    <property type="project" value="InterPro"/>
</dbReference>
<accession>A0A194WUH5</accession>
<keyword evidence="4" id="KW-0503">Monooxygenase</keyword>
<dbReference type="EMBL" id="KQ947427">
    <property type="protein sequence ID" value="KUJ11319.1"/>
    <property type="molecule type" value="Genomic_DNA"/>
</dbReference>
<name>A0A194WUH5_MOLSC</name>
<dbReference type="GO" id="GO:0005506">
    <property type="term" value="F:iron ion binding"/>
    <property type="evidence" value="ECO:0007669"/>
    <property type="project" value="InterPro"/>
</dbReference>
<dbReference type="PANTHER" id="PTHR46696">
    <property type="entry name" value="P450, PUTATIVE (EUROFUNG)-RELATED"/>
    <property type="match status" value="1"/>
</dbReference>
<dbReference type="InterPro" id="IPR036396">
    <property type="entry name" value="Cyt_P450_sf"/>
</dbReference>
<dbReference type="Pfam" id="PF00067">
    <property type="entry name" value="p450"/>
    <property type="match status" value="1"/>
</dbReference>
<dbReference type="RefSeq" id="XP_018065674.1">
    <property type="nucleotide sequence ID" value="XM_018221459.1"/>
</dbReference>
<keyword evidence="3 4" id="KW-0408">Iron</keyword>
<evidence type="ECO:0000256" key="3">
    <source>
        <dbReference type="ARBA" id="ARBA00023004"/>
    </source>
</evidence>
<proteinExistence type="inferred from homology"/>
<dbReference type="PANTHER" id="PTHR46696:SF6">
    <property type="entry name" value="P450, PUTATIVE (EUROFUNG)-RELATED"/>
    <property type="match status" value="1"/>
</dbReference>
<keyword evidence="4" id="KW-0349">Heme</keyword>
<dbReference type="InParanoid" id="A0A194WUH5"/>
<evidence type="ECO:0000256" key="4">
    <source>
        <dbReference type="RuleBase" id="RU000461"/>
    </source>
</evidence>
<reference evidence="5 6" key="1">
    <citation type="submission" date="2015-10" db="EMBL/GenBank/DDBJ databases">
        <title>Full genome of DAOMC 229536 Phialocephala scopiformis, a fungal endophyte of spruce producing the potent anti-insectan compound rugulosin.</title>
        <authorList>
            <consortium name="DOE Joint Genome Institute"/>
            <person name="Walker A.K."/>
            <person name="Frasz S.L."/>
            <person name="Seifert K.A."/>
            <person name="Miller J.D."/>
            <person name="Mondo S.J."/>
            <person name="Labutti K."/>
            <person name="Lipzen A."/>
            <person name="Dockter R."/>
            <person name="Kennedy M."/>
            <person name="Grigoriev I.V."/>
            <person name="Spatafora J.W."/>
        </authorList>
    </citation>
    <scope>NUCLEOTIDE SEQUENCE [LARGE SCALE GENOMIC DNA]</scope>
    <source>
        <strain evidence="5 6">CBS 120377</strain>
    </source>
</reference>
<keyword evidence="6" id="KW-1185">Reference proteome</keyword>
<dbReference type="SUPFAM" id="SSF48264">
    <property type="entry name" value="Cytochrome P450"/>
    <property type="match status" value="1"/>
</dbReference>
<dbReference type="Gene3D" id="1.10.630.10">
    <property type="entry name" value="Cytochrome P450"/>
    <property type="match status" value="1"/>
</dbReference>